<organism evidence="2 3">
    <name type="scientific">Acer saccharum</name>
    <name type="common">Sugar maple</name>
    <dbReference type="NCBI Taxonomy" id="4024"/>
    <lineage>
        <taxon>Eukaryota</taxon>
        <taxon>Viridiplantae</taxon>
        <taxon>Streptophyta</taxon>
        <taxon>Embryophyta</taxon>
        <taxon>Tracheophyta</taxon>
        <taxon>Spermatophyta</taxon>
        <taxon>Magnoliopsida</taxon>
        <taxon>eudicotyledons</taxon>
        <taxon>Gunneridae</taxon>
        <taxon>Pentapetalae</taxon>
        <taxon>rosids</taxon>
        <taxon>malvids</taxon>
        <taxon>Sapindales</taxon>
        <taxon>Sapindaceae</taxon>
        <taxon>Hippocastanoideae</taxon>
        <taxon>Acereae</taxon>
        <taxon>Acer</taxon>
    </lineage>
</organism>
<dbReference type="EMBL" id="JAUESC010000382">
    <property type="protein sequence ID" value="KAK0588228.1"/>
    <property type="molecule type" value="Genomic_DNA"/>
</dbReference>
<proteinExistence type="predicted"/>
<accession>A0AA39SA95</accession>
<gene>
    <name evidence="2" type="ORF">LWI29_036247</name>
</gene>
<dbReference type="AlphaFoldDB" id="A0AA39SA95"/>
<dbReference type="Gene3D" id="3.40.50.620">
    <property type="entry name" value="HUPs"/>
    <property type="match status" value="1"/>
</dbReference>
<feature type="compositionally biased region" description="Polar residues" evidence="1">
    <location>
        <begin position="74"/>
        <end position="89"/>
    </location>
</feature>
<protein>
    <submittedName>
        <fullName evidence="2">Uncharacterized protein</fullName>
    </submittedName>
</protein>
<reference evidence="2" key="2">
    <citation type="submission" date="2023-06" db="EMBL/GenBank/DDBJ databases">
        <authorList>
            <person name="Swenson N.G."/>
            <person name="Wegrzyn J.L."/>
            <person name="Mcevoy S.L."/>
        </authorList>
    </citation>
    <scope>NUCLEOTIDE SEQUENCE</scope>
    <source>
        <strain evidence="2">NS2018</strain>
        <tissue evidence="2">Leaf</tissue>
    </source>
</reference>
<dbReference type="Proteomes" id="UP001168877">
    <property type="component" value="Unassembled WGS sequence"/>
</dbReference>
<evidence type="ECO:0000313" key="3">
    <source>
        <dbReference type="Proteomes" id="UP001168877"/>
    </source>
</evidence>
<evidence type="ECO:0000256" key="1">
    <source>
        <dbReference type="SAM" id="MobiDB-lite"/>
    </source>
</evidence>
<dbReference type="InterPro" id="IPR014729">
    <property type="entry name" value="Rossmann-like_a/b/a_fold"/>
</dbReference>
<reference evidence="2" key="1">
    <citation type="journal article" date="2022" name="Plant J.">
        <title>Strategies of tolerance reflected in two North American maple genomes.</title>
        <authorList>
            <person name="McEvoy S.L."/>
            <person name="Sezen U.U."/>
            <person name="Trouern-Trend A."/>
            <person name="McMahon S.M."/>
            <person name="Schaberg P.G."/>
            <person name="Yang J."/>
            <person name="Wegrzyn J.L."/>
            <person name="Swenson N.G."/>
        </authorList>
    </citation>
    <scope>NUCLEOTIDE SEQUENCE</scope>
    <source>
        <strain evidence="2">NS2018</strain>
    </source>
</reference>
<name>A0AA39SA95_ACESA</name>
<sequence length="96" mass="10685">MEPRHVFDFRPVSELGCQPKIPKVDFPISYGVEPRQESFVGLIFELGHPLERPKADLLTSKRPGAGSDVLPGLQQGQEKMSKSDLSSSIFMDDKDV</sequence>
<feature type="region of interest" description="Disordered" evidence="1">
    <location>
        <begin position="56"/>
        <end position="96"/>
    </location>
</feature>
<comment type="caution">
    <text evidence="2">The sequence shown here is derived from an EMBL/GenBank/DDBJ whole genome shotgun (WGS) entry which is preliminary data.</text>
</comment>
<keyword evidence="3" id="KW-1185">Reference proteome</keyword>
<evidence type="ECO:0000313" key="2">
    <source>
        <dbReference type="EMBL" id="KAK0588228.1"/>
    </source>
</evidence>